<dbReference type="Proteomes" id="UP001066276">
    <property type="component" value="Chromosome 7"/>
</dbReference>
<evidence type="ECO:0000313" key="8">
    <source>
        <dbReference type="EMBL" id="KAJ1133363.1"/>
    </source>
</evidence>
<feature type="compositionally biased region" description="Polar residues" evidence="4">
    <location>
        <begin position="248"/>
        <end position="264"/>
    </location>
</feature>
<evidence type="ECO:0000256" key="2">
    <source>
        <dbReference type="ARBA" id="ARBA00023180"/>
    </source>
</evidence>
<feature type="region of interest" description="Disordered" evidence="4">
    <location>
        <begin position="242"/>
        <end position="264"/>
    </location>
</feature>
<evidence type="ECO:0000256" key="4">
    <source>
        <dbReference type="SAM" id="MobiDB-lite"/>
    </source>
</evidence>
<dbReference type="PANTHER" id="PTHR44427:SF5">
    <property type="entry name" value="V-SET AND IMMUNOGLOBULIN DOMAIN-CONTAINING PROTEIN 10-LIKE"/>
    <property type="match status" value="1"/>
</dbReference>
<name>A0AAV7Q5D0_PLEWA</name>
<dbReference type="InterPro" id="IPR003599">
    <property type="entry name" value="Ig_sub"/>
</dbReference>
<reference evidence="8" key="1">
    <citation type="journal article" date="2022" name="bioRxiv">
        <title>Sequencing and chromosome-scale assembly of the giantPleurodeles waltlgenome.</title>
        <authorList>
            <person name="Brown T."/>
            <person name="Elewa A."/>
            <person name="Iarovenko S."/>
            <person name="Subramanian E."/>
            <person name="Araus A.J."/>
            <person name="Petzold A."/>
            <person name="Susuki M."/>
            <person name="Suzuki K.-i.T."/>
            <person name="Hayashi T."/>
            <person name="Toyoda A."/>
            <person name="Oliveira C."/>
            <person name="Osipova E."/>
            <person name="Leigh N.D."/>
            <person name="Simon A."/>
            <person name="Yun M.H."/>
        </authorList>
    </citation>
    <scope>NUCLEOTIDE SEQUENCE</scope>
    <source>
        <strain evidence="8">20211129_DDA</strain>
        <tissue evidence="8">Liver</tissue>
    </source>
</reference>
<dbReference type="PANTHER" id="PTHR44427">
    <property type="entry name" value="CARCINOEMBRYONIC ANTIGEN-RELATED CELL ADHESION MOLECULE 19"/>
    <property type="match status" value="1"/>
</dbReference>
<dbReference type="Pfam" id="PF13927">
    <property type="entry name" value="Ig_3"/>
    <property type="match status" value="1"/>
</dbReference>
<keyword evidence="1 6" id="KW-0732">Signal</keyword>
<feature type="signal peptide" evidence="6">
    <location>
        <begin position="1"/>
        <end position="18"/>
    </location>
</feature>
<keyword evidence="5" id="KW-0472">Membrane</keyword>
<evidence type="ECO:0000256" key="5">
    <source>
        <dbReference type="SAM" id="Phobius"/>
    </source>
</evidence>
<dbReference type="AlphaFoldDB" id="A0AAV7Q5D0"/>
<feature type="domain" description="Ig-like" evidence="7">
    <location>
        <begin position="35"/>
        <end position="127"/>
    </location>
</feature>
<dbReference type="SMART" id="SM00409">
    <property type="entry name" value="IG"/>
    <property type="match status" value="2"/>
</dbReference>
<evidence type="ECO:0000259" key="7">
    <source>
        <dbReference type="PROSITE" id="PS50835"/>
    </source>
</evidence>
<keyword evidence="2" id="KW-0325">Glycoprotein</keyword>
<dbReference type="InterPro" id="IPR007110">
    <property type="entry name" value="Ig-like_dom"/>
</dbReference>
<keyword evidence="9" id="KW-1185">Reference proteome</keyword>
<keyword evidence="5" id="KW-0812">Transmembrane</keyword>
<evidence type="ECO:0000256" key="3">
    <source>
        <dbReference type="ARBA" id="ARBA00038222"/>
    </source>
</evidence>
<dbReference type="InterPro" id="IPR013106">
    <property type="entry name" value="Ig_V-set"/>
</dbReference>
<feature type="chain" id="PRO_5043641988" description="Ig-like domain-containing protein" evidence="6">
    <location>
        <begin position="19"/>
        <end position="363"/>
    </location>
</feature>
<evidence type="ECO:0000256" key="6">
    <source>
        <dbReference type="SAM" id="SignalP"/>
    </source>
</evidence>
<keyword evidence="5" id="KW-1133">Transmembrane helix</keyword>
<organism evidence="8 9">
    <name type="scientific">Pleurodeles waltl</name>
    <name type="common">Iberian ribbed newt</name>
    <dbReference type="NCBI Taxonomy" id="8319"/>
    <lineage>
        <taxon>Eukaryota</taxon>
        <taxon>Metazoa</taxon>
        <taxon>Chordata</taxon>
        <taxon>Craniata</taxon>
        <taxon>Vertebrata</taxon>
        <taxon>Euteleostomi</taxon>
        <taxon>Amphibia</taxon>
        <taxon>Batrachia</taxon>
        <taxon>Caudata</taxon>
        <taxon>Salamandroidea</taxon>
        <taxon>Salamandridae</taxon>
        <taxon>Pleurodelinae</taxon>
        <taxon>Pleurodeles</taxon>
    </lineage>
</organism>
<accession>A0AAV7Q5D0</accession>
<sequence length="363" mass="39344">MEVAIIFCFLLVCGSTRARKAKEESPSELRILAVGQRAELPCPAPSGKSEAKYLKWTFRPHNRSSGETTLFIKCTREAGTPPRFTVPACSSENGNLSLLFTPTWEDGGEYSCELGGQDSKEKERERSYRVLLLRVTTPGAHRAVEGSSVALRCEVSHRSEDIRFEWSFNRTAINFNKTNQINISPDNQTLTLLNIRSRDGGRYVCRAQARQAPSAAASVALTLQVTGSPTAAVTSITDVTEAHHGNRSTHSASGGHGNPSTQSPSGNSTGILLVYILVPLALVVVAIVVLAWFLSSGLRRPKAEAIGLVEEVTGENEQANGAPQRTQGDKEIAYATICLKNTPPVHRDTTQVAETTEYATVHI</sequence>
<feature type="transmembrane region" description="Helical" evidence="5">
    <location>
        <begin position="272"/>
        <end position="294"/>
    </location>
</feature>
<dbReference type="Pfam" id="PF07686">
    <property type="entry name" value="V-set"/>
    <property type="match status" value="1"/>
</dbReference>
<dbReference type="EMBL" id="JANPWB010000011">
    <property type="protein sequence ID" value="KAJ1133363.1"/>
    <property type="molecule type" value="Genomic_DNA"/>
</dbReference>
<dbReference type="SMART" id="SM00408">
    <property type="entry name" value="IGc2"/>
    <property type="match status" value="1"/>
</dbReference>
<protein>
    <recommendedName>
        <fullName evidence="7">Ig-like domain-containing protein</fullName>
    </recommendedName>
</protein>
<proteinExistence type="inferred from homology"/>
<dbReference type="PROSITE" id="PS50835">
    <property type="entry name" value="IG_LIKE"/>
    <property type="match status" value="2"/>
</dbReference>
<dbReference type="InterPro" id="IPR013783">
    <property type="entry name" value="Ig-like_fold"/>
</dbReference>
<gene>
    <name evidence="8" type="ORF">NDU88_011658</name>
</gene>
<dbReference type="SUPFAM" id="SSF48726">
    <property type="entry name" value="Immunoglobulin"/>
    <property type="match status" value="1"/>
</dbReference>
<feature type="domain" description="Ig-like" evidence="7">
    <location>
        <begin position="145"/>
        <end position="222"/>
    </location>
</feature>
<comment type="similarity">
    <text evidence="3">Belongs to the immunoglobulin superfamily. CEA family.</text>
</comment>
<evidence type="ECO:0000313" key="9">
    <source>
        <dbReference type="Proteomes" id="UP001066276"/>
    </source>
</evidence>
<dbReference type="InterPro" id="IPR036179">
    <property type="entry name" value="Ig-like_dom_sf"/>
</dbReference>
<dbReference type="Gene3D" id="2.60.40.10">
    <property type="entry name" value="Immunoglobulins"/>
    <property type="match status" value="2"/>
</dbReference>
<evidence type="ECO:0000256" key="1">
    <source>
        <dbReference type="ARBA" id="ARBA00022729"/>
    </source>
</evidence>
<dbReference type="InterPro" id="IPR050831">
    <property type="entry name" value="CEA_cell_adhesion"/>
</dbReference>
<comment type="caution">
    <text evidence="8">The sequence shown here is derived from an EMBL/GenBank/DDBJ whole genome shotgun (WGS) entry which is preliminary data.</text>
</comment>
<dbReference type="InterPro" id="IPR003598">
    <property type="entry name" value="Ig_sub2"/>
</dbReference>